<proteinExistence type="predicted"/>
<dbReference type="InterPro" id="IPR004875">
    <property type="entry name" value="DDE_SF_endonuclease_dom"/>
</dbReference>
<dbReference type="GO" id="GO:0015074">
    <property type="term" value="P:DNA integration"/>
    <property type="evidence" value="ECO:0007669"/>
    <property type="project" value="InterPro"/>
</dbReference>
<dbReference type="InterPro" id="IPR050863">
    <property type="entry name" value="CenT-Element_Derived"/>
</dbReference>
<sequence>MNLAGHLEQIFLERGLPEELLVDNDPSFRSQLFARLTKRWGVRLRFRCAYIPSENGIVERCHRTIKVIAARKKCSVAEVVYLYNMIPRDDCSAETAPANAIYRYVIRIRDVDQSADEENITSCPYKIGDEVWVRTPIGRCDTQYEQGTITGTMSEQAVEINGISRHVRDIRRRSSTPNTPSYMPCQKPEYDELLFHVVSARTTTGTKNDTTSEAGAHLPALFLRLADDGRVDVADLADAVANLTRQLSNLQSMVMGSKPSYEAPTAMQSPPEDRMTSPRQKAVTIYEDLKKQPTNPTEIPPFTASSGWFCRFKNRYSFHNVRLCGEAGSADVDAAQTFPIEVQNLVKEKGYCLDQIFNFDETNLYLKRMPKRTYISRERRHAAGICAAKDRVTVMVGANASGDLKLKPLMIHRHANPRALRGIVKSSLDVYYSYSKRGWMTVQVCLDIFSNAYVNDIKKYSNEKNLAFKVLVIMDSAPSHPLMIAELDPNVHFVFLPARTTSLLQPLDQGVIGAFKAYYLRRTFKMLIDATDGENCETVMEFWKNYNLRMAINNIVEAWNDVSKRCLHRVWRKLIPDLICDFKDFEPSAQICEITESCVQLANRLGFEGVEYQDIEDILSCQPDELTTEELQELSVAGEAEGREEDDENQEVPPPPPRQMTTAELSDTLETIEQRLQWLEDNDCNAERSGKTTRSIRACLEPYKQLLYERSTRAKQKKLEFYFTAMKKHCDDEEALPSTSNRTSVRP</sequence>
<dbReference type="GO" id="GO:0003677">
    <property type="term" value="F:DNA binding"/>
    <property type="evidence" value="ECO:0007669"/>
    <property type="project" value="TreeGrafter"/>
</dbReference>
<dbReference type="InterPro" id="IPR036397">
    <property type="entry name" value="RNaseH_sf"/>
</dbReference>
<organism evidence="3 4">
    <name type="scientific">Trichuris muris</name>
    <name type="common">Mouse whipworm</name>
    <dbReference type="NCBI Taxonomy" id="70415"/>
    <lineage>
        <taxon>Eukaryota</taxon>
        <taxon>Metazoa</taxon>
        <taxon>Ecdysozoa</taxon>
        <taxon>Nematoda</taxon>
        <taxon>Enoplea</taxon>
        <taxon>Dorylaimia</taxon>
        <taxon>Trichinellida</taxon>
        <taxon>Trichuridae</taxon>
        <taxon>Trichuris</taxon>
    </lineage>
</organism>
<evidence type="ECO:0000313" key="4">
    <source>
        <dbReference type="WBParaSite" id="TMUE_1000005957.1"/>
    </source>
</evidence>
<dbReference type="Proteomes" id="UP000046395">
    <property type="component" value="Unassembled WGS sequence"/>
</dbReference>
<feature type="domain" description="Integrase catalytic" evidence="2">
    <location>
        <begin position="1"/>
        <end position="66"/>
    </location>
</feature>
<dbReference type="Pfam" id="PF03184">
    <property type="entry name" value="DDE_1"/>
    <property type="match status" value="1"/>
</dbReference>
<name>A0A5S6QGH9_TRIMR</name>
<dbReference type="Gene3D" id="3.30.420.10">
    <property type="entry name" value="Ribonuclease H-like superfamily/Ribonuclease H"/>
    <property type="match status" value="2"/>
</dbReference>
<keyword evidence="3" id="KW-1185">Reference proteome</keyword>
<evidence type="ECO:0000259" key="2">
    <source>
        <dbReference type="PROSITE" id="PS50994"/>
    </source>
</evidence>
<dbReference type="PROSITE" id="PS50994">
    <property type="entry name" value="INTEGRASE"/>
    <property type="match status" value="1"/>
</dbReference>
<dbReference type="Gene3D" id="1.10.10.60">
    <property type="entry name" value="Homeodomain-like"/>
    <property type="match status" value="1"/>
</dbReference>
<dbReference type="GO" id="GO:0005634">
    <property type="term" value="C:nucleus"/>
    <property type="evidence" value="ECO:0007669"/>
    <property type="project" value="TreeGrafter"/>
</dbReference>
<accession>A0A5S6QGH9</accession>
<dbReference type="SUPFAM" id="SSF53098">
    <property type="entry name" value="Ribonuclease H-like"/>
    <property type="match status" value="1"/>
</dbReference>
<evidence type="ECO:0000256" key="1">
    <source>
        <dbReference type="SAM" id="MobiDB-lite"/>
    </source>
</evidence>
<dbReference type="PANTHER" id="PTHR19303:SF26">
    <property type="entry name" value="TIGGER TRANSPOSABLE ELEMENT-DERIVED PROTEIN 1"/>
    <property type="match status" value="1"/>
</dbReference>
<dbReference type="WBParaSite" id="TMUE_1000005957.1">
    <property type="protein sequence ID" value="TMUE_1000005957.1"/>
    <property type="gene ID" value="WBGene00299394"/>
</dbReference>
<evidence type="ECO:0000313" key="3">
    <source>
        <dbReference type="Proteomes" id="UP000046395"/>
    </source>
</evidence>
<dbReference type="InterPro" id="IPR001584">
    <property type="entry name" value="Integrase_cat-core"/>
</dbReference>
<dbReference type="AlphaFoldDB" id="A0A5S6QGH9"/>
<dbReference type="PANTHER" id="PTHR19303">
    <property type="entry name" value="TRANSPOSON"/>
    <property type="match status" value="1"/>
</dbReference>
<dbReference type="InterPro" id="IPR012337">
    <property type="entry name" value="RNaseH-like_sf"/>
</dbReference>
<feature type="region of interest" description="Disordered" evidence="1">
    <location>
        <begin position="636"/>
        <end position="661"/>
    </location>
</feature>
<protein>
    <submittedName>
        <fullName evidence="4">Integrase catalytic domain-containing protein</fullName>
    </submittedName>
</protein>
<dbReference type="STRING" id="70415.A0A5S6QGH9"/>
<reference evidence="4" key="1">
    <citation type="submission" date="2019-12" db="UniProtKB">
        <authorList>
            <consortium name="WormBaseParasite"/>
        </authorList>
    </citation>
    <scope>IDENTIFICATION</scope>
</reference>